<proteinExistence type="predicted"/>
<feature type="domain" description="HTH tetR-type" evidence="5">
    <location>
        <begin position="16"/>
        <end position="76"/>
    </location>
</feature>
<dbReference type="GO" id="GO:0003700">
    <property type="term" value="F:DNA-binding transcription factor activity"/>
    <property type="evidence" value="ECO:0007669"/>
    <property type="project" value="TreeGrafter"/>
</dbReference>
<evidence type="ECO:0000256" key="2">
    <source>
        <dbReference type="ARBA" id="ARBA00023125"/>
    </source>
</evidence>
<organism evidence="6 7">
    <name type="scientific">Actinomadura rudentiformis</name>
    <dbReference type="NCBI Taxonomy" id="359158"/>
    <lineage>
        <taxon>Bacteria</taxon>
        <taxon>Bacillati</taxon>
        <taxon>Actinomycetota</taxon>
        <taxon>Actinomycetes</taxon>
        <taxon>Streptosporangiales</taxon>
        <taxon>Thermomonosporaceae</taxon>
        <taxon>Actinomadura</taxon>
    </lineage>
</organism>
<dbReference type="EMBL" id="WBMT01000001">
    <property type="protein sequence ID" value="KAB2352316.1"/>
    <property type="molecule type" value="Genomic_DNA"/>
</dbReference>
<evidence type="ECO:0000259" key="5">
    <source>
        <dbReference type="PROSITE" id="PS50977"/>
    </source>
</evidence>
<dbReference type="PANTHER" id="PTHR30055:SF148">
    <property type="entry name" value="TETR-FAMILY TRANSCRIPTIONAL REGULATOR"/>
    <property type="match status" value="1"/>
</dbReference>
<sequence length="214" mass="22842">MSATGAGTRRPGGRTARTRAAVLDALRSELAETDYEQITVERIAQRAGVAKTTVYRRWASVDRLVAELLSELAEALIPLPDTGTLDGDLLALAHGILAFHNDPTLRHVLEILVSAAVHDRELRDDLTAFFTTRTAHVAELAVRAIERGEIPADTDPVEVIRIMAAPVYYRMFITGEPIDAGVAARGAAIAAEAARAGLLTRGPDLEGVKSAGSL</sequence>
<dbReference type="SUPFAM" id="SSF48498">
    <property type="entry name" value="Tetracyclin repressor-like, C-terminal domain"/>
    <property type="match status" value="1"/>
</dbReference>
<dbReference type="GO" id="GO:0000976">
    <property type="term" value="F:transcription cis-regulatory region binding"/>
    <property type="evidence" value="ECO:0007669"/>
    <property type="project" value="TreeGrafter"/>
</dbReference>
<dbReference type="InterPro" id="IPR036271">
    <property type="entry name" value="Tet_transcr_reg_TetR-rel_C_sf"/>
</dbReference>
<evidence type="ECO:0000256" key="4">
    <source>
        <dbReference type="PROSITE-ProRule" id="PRU00335"/>
    </source>
</evidence>
<keyword evidence="2 4" id="KW-0238">DNA-binding</keyword>
<dbReference type="AlphaFoldDB" id="A0A6H9Z7I5"/>
<dbReference type="OrthoDB" id="9796019at2"/>
<evidence type="ECO:0000256" key="3">
    <source>
        <dbReference type="ARBA" id="ARBA00023163"/>
    </source>
</evidence>
<dbReference type="RefSeq" id="WP_151557008.1">
    <property type="nucleotide sequence ID" value="NZ_WBMT01000001.1"/>
</dbReference>
<dbReference type="Pfam" id="PF16859">
    <property type="entry name" value="TetR_C_11"/>
    <property type="match status" value="1"/>
</dbReference>
<comment type="caution">
    <text evidence="6">The sequence shown here is derived from an EMBL/GenBank/DDBJ whole genome shotgun (WGS) entry which is preliminary data.</text>
</comment>
<keyword evidence="7" id="KW-1185">Reference proteome</keyword>
<dbReference type="Gene3D" id="1.10.357.10">
    <property type="entry name" value="Tetracycline Repressor, domain 2"/>
    <property type="match status" value="1"/>
</dbReference>
<evidence type="ECO:0000313" key="6">
    <source>
        <dbReference type="EMBL" id="KAB2352316.1"/>
    </source>
</evidence>
<keyword evidence="3" id="KW-0804">Transcription</keyword>
<dbReference type="SUPFAM" id="SSF46689">
    <property type="entry name" value="Homeodomain-like"/>
    <property type="match status" value="1"/>
</dbReference>
<dbReference type="PROSITE" id="PS50977">
    <property type="entry name" value="HTH_TETR_2"/>
    <property type="match status" value="1"/>
</dbReference>
<dbReference type="InterPro" id="IPR001647">
    <property type="entry name" value="HTH_TetR"/>
</dbReference>
<keyword evidence="1" id="KW-0805">Transcription regulation</keyword>
<dbReference type="InterPro" id="IPR011075">
    <property type="entry name" value="TetR_C"/>
</dbReference>
<dbReference type="PANTHER" id="PTHR30055">
    <property type="entry name" value="HTH-TYPE TRANSCRIPTIONAL REGULATOR RUTR"/>
    <property type="match status" value="1"/>
</dbReference>
<dbReference type="Pfam" id="PF00440">
    <property type="entry name" value="TetR_N"/>
    <property type="match status" value="1"/>
</dbReference>
<feature type="DNA-binding region" description="H-T-H motif" evidence="4">
    <location>
        <begin position="39"/>
        <end position="58"/>
    </location>
</feature>
<protein>
    <submittedName>
        <fullName evidence="6">TetR/AcrR family transcriptional regulator</fullName>
    </submittedName>
</protein>
<reference evidence="6 7" key="1">
    <citation type="submission" date="2019-09" db="EMBL/GenBank/DDBJ databases">
        <title>Actinomadura physcomitrii sp. nov., a novel actinomycete isolated from moss [Physcomitrium sphaericum (Ludw) Fuernr].</title>
        <authorList>
            <person name="Zhuang X."/>
            <person name="Liu C."/>
        </authorList>
    </citation>
    <scope>NUCLEOTIDE SEQUENCE [LARGE SCALE GENOMIC DNA]</scope>
    <source>
        <strain evidence="6 7">HMC1</strain>
    </source>
</reference>
<accession>A0A6H9Z7I5</accession>
<evidence type="ECO:0000313" key="7">
    <source>
        <dbReference type="Proteomes" id="UP000468735"/>
    </source>
</evidence>
<dbReference type="InterPro" id="IPR050109">
    <property type="entry name" value="HTH-type_TetR-like_transc_reg"/>
</dbReference>
<name>A0A6H9Z7I5_9ACTN</name>
<dbReference type="InterPro" id="IPR009057">
    <property type="entry name" value="Homeodomain-like_sf"/>
</dbReference>
<dbReference type="Proteomes" id="UP000468735">
    <property type="component" value="Unassembled WGS sequence"/>
</dbReference>
<gene>
    <name evidence="6" type="ORF">F8566_01050</name>
</gene>
<dbReference type="Gene3D" id="1.10.10.60">
    <property type="entry name" value="Homeodomain-like"/>
    <property type="match status" value="1"/>
</dbReference>
<evidence type="ECO:0000256" key="1">
    <source>
        <dbReference type="ARBA" id="ARBA00023015"/>
    </source>
</evidence>